<dbReference type="Pfam" id="PF13654">
    <property type="entry name" value="AAA_32"/>
    <property type="match status" value="1"/>
</dbReference>
<proteinExistence type="inferred from homology"/>
<dbReference type="Gene3D" id="3.40.50.300">
    <property type="entry name" value="P-loop containing nucleotide triphosphate hydrolases"/>
    <property type="match status" value="2"/>
</dbReference>
<dbReference type="InterPro" id="IPR027417">
    <property type="entry name" value="P-loop_NTPase"/>
</dbReference>
<accession>A0ABS2FFB3</accession>
<reference evidence="4 5" key="1">
    <citation type="journal article" date="2021" name="Sci. Rep.">
        <title>The distribution of antibiotic resistance genes in chicken gut microbiota commensals.</title>
        <authorList>
            <person name="Juricova H."/>
            <person name="Matiasovicova J."/>
            <person name="Kubasova T."/>
            <person name="Cejkova D."/>
            <person name="Rychlik I."/>
        </authorList>
    </citation>
    <scope>NUCLEOTIDE SEQUENCE [LARGE SCALE GENOMIC DNA]</scope>
    <source>
        <strain evidence="4 5">An435</strain>
    </source>
</reference>
<keyword evidence="5" id="KW-1185">Reference proteome</keyword>
<evidence type="ECO:0000313" key="5">
    <source>
        <dbReference type="Proteomes" id="UP000767334"/>
    </source>
</evidence>
<dbReference type="PRINTS" id="PR00830">
    <property type="entry name" value="ENDOLAPTASE"/>
</dbReference>
<feature type="domain" description="Lon proteolytic" evidence="3">
    <location>
        <begin position="546"/>
        <end position="741"/>
    </location>
</feature>
<comment type="similarity">
    <text evidence="2">Belongs to the peptidase S16 family.</text>
</comment>
<evidence type="ECO:0000313" key="4">
    <source>
        <dbReference type="EMBL" id="MBM6819124.1"/>
    </source>
</evidence>
<evidence type="ECO:0000256" key="1">
    <source>
        <dbReference type="ARBA" id="ARBA00022670"/>
    </source>
</evidence>
<dbReference type="RefSeq" id="WP_148323387.1">
    <property type="nucleotide sequence ID" value="NZ_JACJLL010000034.1"/>
</dbReference>
<dbReference type="Pfam" id="PF05362">
    <property type="entry name" value="Lon_C"/>
    <property type="match status" value="1"/>
</dbReference>
<dbReference type="InterPro" id="IPR027065">
    <property type="entry name" value="Lon_Prtase"/>
</dbReference>
<evidence type="ECO:0000259" key="3">
    <source>
        <dbReference type="PROSITE" id="PS51786"/>
    </source>
</evidence>
<keyword evidence="2" id="KW-0720">Serine protease</keyword>
<dbReference type="PANTHER" id="PTHR10046">
    <property type="entry name" value="ATP DEPENDENT LON PROTEASE FAMILY MEMBER"/>
    <property type="match status" value="1"/>
</dbReference>
<name>A0ABS2FFB3_9CLOT</name>
<feature type="active site" evidence="2">
    <location>
        <position position="636"/>
    </location>
</feature>
<dbReference type="EC" id="3.4.21.53" evidence="2"/>
<dbReference type="InterPro" id="IPR008269">
    <property type="entry name" value="Lon_proteolytic"/>
</dbReference>
<dbReference type="InterPro" id="IPR020568">
    <property type="entry name" value="Ribosomal_Su5_D2-typ_SF"/>
</dbReference>
<feature type="active site" evidence="2">
    <location>
        <position position="679"/>
    </location>
</feature>
<organism evidence="4 5">
    <name type="scientific">Clostridium saudiense</name>
    <dbReference type="NCBI Taxonomy" id="1414720"/>
    <lineage>
        <taxon>Bacteria</taxon>
        <taxon>Bacillati</taxon>
        <taxon>Bacillota</taxon>
        <taxon>Clostridia</taxon>
        <taxon>Eubacteriales</taxon>
        <taxon>Clostridiaceae</taxon>
        <taxon>Clostridium</taxon>
    </lineage>
</organism>
<dbReference type="Gene3D" id="3.30.230.10">
    <property type="match status" value="1"/>
</dbReference>
<dbReference type="PROSITE" id="PS51786">
    <property type="entry name" value="LON_PROTEOLYTIC"/>
    <property type="match status" value="1"/>
</dbReference>
<gene>
    <name evidence="4" type="ORF">H6A19_07195</name>
</gene>
<protein>
    <recommendedName>
        <fullName evidence="2">endopeptidase La</fullName>
        <ecNumber evidence="2">3.4.21.53</ecNumber>
    </recommendedName>
</protein>
<dbReference type="EMBL" id="JACJLL010000034">
    <property type="protein sequence ID" value="MBM6819124.1"/>
    <property type="molecule type" value="Genomic_DNA"/>
</dbReference>
<evidence type="ECO:0000256" key="2">
    <source>
        <dbReference type="PROSITE-ProRule" id="PRU01122"/>
    </source>
</evidence>
<dbReference type="Proteomes" id="UP000767334">
    <property type="component" value="Unassembled WGS sequence"/>
</dbReference>
<sequence>MKRELTPSEIMFKLEVTDTDVDKGTKGIKEFNDAYKKVERAINIDKEGYNLYLIDTFSKDKLKDLTTFIEKKYKDLEAPRDICYVTLEDVNRPEAIFVANGKGKKLKETVDDIKNCYLEAVDDFYGDSSNDEKDYLVEDIQNKRNSYINELTKMAKEEGFEVKATSKGFAFIPLSGDEAMTEKEYDDLEDENKNVIVAKAGNLKKKAESILEELKDIEVKSIKKLKKIYSKFLATQMEDEKDEALLEFITDDDSYEYLERLFTCIEEDLIDCYTMSIEEDESEIYEILNKYDVRVIVDNTNNSSPPVIFEEDPNLNNLIGLIEYENHNGMYTTNISLISAGSILKANEGCLILRLSSLAVNTLSYYYLKKILLSNKVSFDTNKSYLEFININGLKPKPIPVKFKVILIGDYETYDLLYNSDEDFKKLFPLRAEFSPIVKVNNDSVIELKNMIENKVRKNELFNLNDEAMSEILKYLCRKSSSRNRILAEDDSIDKILVLANNSAKERKSMIITKQDILDVAYEEELIENEIMSMYEDNKILISVNGRKIGAINALAVLDSGYCTFGKPMRISCVACKGSGRIIDIQKESNLSGKIHEKSISILRGLLTNLLNPYENIPVDFHLSFEQTYGMVEGDSASVAEIISILSALSKKGIKQNIAVTGSINQFGDVQPIGGANEKIEGFFKVCSMLDTVEEKGVLIPEGNKDEIILKFEVEKAVQEGKFHIYTMNNLNDAIEVLLLDEGEDIEEFYKTLQKELEKYKGKEKDK</sequence>
<dbReference type="SUPFAM" id="SSF54211">
    <property type="entry name" value="Ribosomal protein S5 domain 2-like"/>
    <property type="match status" value="1"/>
</dbReference>
<keyword evidence="2" id="KW-0378">Hydrolase</keyword>
<keyword evidence="1 2" id="KW-0645">Protease</keyword>
<comment type="catalytic activity">
    <reaction evidence="2">
        <text>Hydrolysis of proteins in presence of ATP.</text>
        <dbReference type="EC" id="3.4.21.53"/>
    </reaction>
</comment>
<comment type="caution">
    <text evidence="4">The sequence shown here is derived from an EMBL/GenBank/DDBJ whole genome shotgun (WGS) entry which is preliminary data.</text>
</comment>
<dbReference type="InterPro" id="IPR041699">
    <property type="entry name" value="AAA_32"/>
</dbReference>
<dbReference type="InterPro" id="IPR014721">
    <property type="entry name" value="Ribsml_uS5_D2-typ_fold_subgr"/>
</dbReference>
<dbReference type="Gene3D" id="1.10.8.60">
    <property type="match status" value="1"/>
</dbReference>